<dbReference type="InterPro" id="IPR023885">
    <property type="entry name" value="4Fe4S-binding_SPASM_dom"/>
</dbReference>
<dbReference type="InterPro" id="IPR034391">
    <property type="entry name" value="AdoMet-like_SPASM_containing"/>
</dbReference>
<dbReference type="Gene3D" id="3.20.20.70">
    <property type="entry name" value="Aldolase class I"/>
    <property type="match status" value="1"/>
</dbReference>
<dbReference type="SFLD" id="SFLDG01386">
    <property type="entry name" value="main_SPASM_domain-containing"/>
    <property type="match status" value="1"/>
</dbReference>
<dbReference type="AlphaFoldDB" id="A0A7G9YYI1"/>
<evidence type="ECO:0000313" key="8">
    <source>
        <dbReference type="EMBL" id="QNO53065.1"/>
    </source>
</evidence>
<dbReference type="InterPro" id="IPR007197">
    <property type="entry name" value="rSAM"/>
</dbReference>
<dbReference type="InterPro" id="IPR050377">
    <property type="entry name" value="Radical_SAM_PqqE_MftC-like"/>
</dbReference>
<dbReference type="InterPro" id="IPR013785">
    <property type="entry name" value="Aldolase_TIM"/>
</dbReference>
<keyword evidence="3" id="KW-0949">S-adenosyl-L-methionine</keyword>
<dbReference type="GO" id="GO:0051536">
    <property type="term" value="F:iron-sulfur cluster binding"/>
    <property type="evidence" value="ECO:0007669"/>
    <property type="project" value="UniProtKB-KW"/>
</dbReference>
<evidence type="ECO:0000256" key="5">
    <source>
        <dbReference type="ARBA" id="ARBA00023004"/>
    </source>
</evidence>
<keyword evidence="2" id="KW-0004">4Fe-4S</keyword>
<accession>A0A7G9YYI1</accession>
<dbReference type="SFLD" id="SFLDS00029">
    <property type="entry name" value="Radical_SAM"/>
    <property type="match status" value="2"/>
</dbReference>
<keyword evidence="8" id="KW-0560">Oxidoreductase</keyword>
<feature type="domain" description="Radical SAM core" evidence="7">
    <location>
        <begin position="22"/>
        <end position="232"/>
    </location>
</feature>
<reference evidence="8" key="1">
    <citation type="submission" date="2020-06" db="EMBL/GenBank/DDBJ databases">
        <title>Unique genomic features of the anaerobic methanotrophic archaea.</title>
        <authorList>
            <person name="Chadwick G.L."/>
            <person name="Skennerton C.T."/>
            <person name="Laso-Perez R."/>
            <person name="Leu A.O."/>
            <person name="Speth D.R."/>
            <person name="Yu H."/>
            <person name="Morgan-Lang C."/>
            <person name="Hatzenpichler R."/>
            <person name="Goudeau D."/>
            <person name="Malmstrom R."/>
            <person name="Brazelton W.J."/>
            <person name="Woyke T."/>
            <person name="Hallam S.J."/>
            <person name="Tyson G.W."/>
            <person name="Wegener G."/>
            <person name="Boetius A."/>
            <person name="Orphan V."/>
        </authorList>
    </citation>
    <scope>NUCLEOTIDE SEQUENCE</scope>
</reference>
<dbReference type="Pfam" id="PF04055">
    <property type="entry name" value="Radical_SAM"/>
    <property type="match status" value="1"/>
</dbReference>
<name>A0A7G9YYI1_9EURY</name>
<protein>
    <submittedName>
        <fullName evidence="8">PqqA peptide cyclase</fullName>
        <ecNumber evidence="8">1.21.98.4</ecNumber>
    </submittedName>
</protein>
<sequence length="406" mass="46005">MAMAIEYSTSLGEQLVETCVRENIPYAVQIELTSKCNLKCRHCFMVKDDGIELSSEEVMDIIDQLVDMGTFYLAFTGGEIFTREDLFDIARYAKRKGFFLTFMTNGTLITAEKMEEIKKLKPVKFEISLYGATAKTHDYVTQVEGSFERTVAAIKELVEQGIEVTVKTLLMNLNIHESGDIKALCEQLGVHHRISPGVAPMKNGLLEPLQYDLSFEDMETYLSAHDFDLSYLLEKGEKDPVHRFSCKAGKAACSISPSGIVYPCVMMPIAVGNLREKSFKEIWHTEPSYELKRLRNLTADDLPMCSTCELAPFCIRCPGVVYLETCNIVGASPSACRYAKWRERSQNHICTDETKKTTRFHEINTRKLVDKVPDVRYLLQNQKPIPRSGSRENLCNLVVEIEKASR</sequence>
<dbReference type="PANTHER" id="PTHR11228">
    <property type="entry name" value="RADICAL SAM DOMAIN PROTEIN"/>
    <property type="match status" value="1"/>
</dbReference>
<dbReference type="InterPro" id="IPR058240">
    <property type="entry name" value="rSAM_sf"/>
</dbReference>
<evidence type="ECO:0000256" key="2">
    <source>
        <dbReference type="ARBA" id="ARBA00022485"/>
    </source>
</evidence>
<proteinExistence type="predicted"/>
<evidence type="ECO:0000256" key="1">
    <source>
        <dbReference type="ARBA" id="ARBA00001966"/>
    </source>
</evidence>
<organism evidence="8">
    <name type="scientific">Candidatus Methanophagaceae archaeon ANME-1 ERB6</name>
    <dbReference type="NCBI Taxonomy" id="2759912"/>
    <lineage>
        <taxon>Archaea</taxon>
        <taxon>Methanobacteriati</taxon>
        <taxon>Methanobacteriota</taxon>
        <taxon>Stenosarchaea group</taxon>
        <taxon>Methanomicrobia</taxon>
        <taxon>Candidatus Methanophagales</taxon>
        <taxon>Candidatus Methanophagaceae</taxon>
    </lineage>
</organism>
<evidence type="ECO:0000256" key="6">
    <source>
        <dbReference type="ARBA" id="ARBA00023014"/>
    </source>
</evidence>
<dbReference type="GO" id="GO:0046872">
    <property type="term" value="F:metal ion binding"/>
    <property type="evidence" value="ECO:0007669"/>
    <property type="project" value="UniProtKB-KW"/>
</dbReference>
<evidence type="ECO:0000256" key="4">
    <source>
        <dbReference type="ARBA" id="ARBA00022723"/>
    </source>
</evidence>
<dbReference type="SFLD" id="SFLDG01067">
    <property type="entry name" value="SPASM/twitch_domain_containing"/>
    <property type="match status" value="2"/>
</dbReference>
<keyword evidence="6" id="KW-0411">Iron-sulfur</keyword>
<gene>
    <name evidence="8" type="primary">pqqE_1</name>
    <name evidence="8" type="ORF">GGECLBBC_00004</name>
</gene>
<dbReference type="SUPFAM" id="SSF102114">
    <property type="entry name" value="Radical SAM enzymes"/>
    <property type="match status" value="1"/>
</dbReference>
<evidence type="ECO:0000259" key="7">
    <source>
        <dbReference type="PROSITE" id="PS51918"/>
    </source>
</evidence>
<dbReference type="NCBIfam" id="TIGR04085">
    <property type="entry name" value="rSAM_more_4Fe4S"/>
    <property type="match status" value="1"/>
</dbReference>
<dbReference type="GO" id="GO:0016491">
    <property type="term" value="F:oxidoreductase activity"/>
    <property type="evidence" value="ECO:0007669"/>
    <property type="project" value="UniProtKB-KW"/>
</dbReference>
<dbReference type="EC" id="1.21.98.4" evidence="8"/>
<dbReference type="PROSITE" id="PS51918">
    <property type="entry name" value="RADICAL_SAM"/>
    <property type="match status" value="1"/>
</dbReference>
<dbReference type="SFLD" id="SFLDG01387">
    <property type="entry name" value="BtrN-like_SPASM_domain_contain"/>
    <property type="match status" value="1"/>
</dbReference>
<evidence type="ECO:0000256" key="3">
    <source>
        <dbReference type="ARBA" id="ARBA00022691"/>
    </source>
</evidence>
<dbReference type="CDD" id="cd01335">
    <property type="entry name" value="Radical_SAM"/>
    <property type="match status" value="1"/>
</dbReference>
<dbReference type="Pfam" id="PF13186">
    <property type="entry name" value="SPASM"/>
    <property type="match status" value="1"/>
</dbReference>
<dbReference type="PANTHER" id="PTHR11228:SF7">
    <property type="entry name" value="PQQA PEPTIDE CYCLASE"/>
    <property type="match status" value="1"/>
</dbReference>
<dbReference type="EMBL" id="MT631530">
    <property type="protein sequence ID" value="QNO53065.1"/>
    <property type="molecule type" value="Genomic_DNA"/>
</dbReference>
<comment type="cofactor">
    <cofactor evidence="1">
        <name>[4Fe-4S] cluster</name>
        <dbReference type="ChEBI" id="CHEBI:49883"/>
    </cofactor>
</comment>
<keyword evidence="4" id="KW-0479">Metal-binding</keyword>
<keyword evidence="5" id="KW-0408">Iron</keyword>